<evidence type="ECO:0000313" key="2">
    <source>
        <dbReference type="Proteomes" id="UP001175817"/>
    </source>
</evidence>
<proteinExistence type="predicted"/>
<reference evidence="1" key="1">
    <citation type="journal article" date="2023" name="Nat. Commun.">
        <title>Genomic dissection of endemic carbapenem resistance reveals metallo-beta-lactamase dissemination through clonal, plasmid and integron transfer.</title>
        <authorList>
            <person name="Macesic N."/>
            <person name="Hawkey J."/>
            <person name="Vezina B."/>
            <person name="Wisniewski J.A."/>
            <person name="Cottingham H."/>
            <person name="Blakeway L.V."/>
            <person name="Harshegyi T."/>
            <person name="Pragastis K."/>
            <person name="Badoordeen G.Z."/>
            <person name="Dennison A."/>
            <person name="Spelman D.W."/>
            <person name="Jenney A.W.J."/>
            <person name="Peleg A.Y."/>
        </authorList>
    </citation>
    <scope>NUCLEOTIDE SEQUENCE</scope>
    <source>
        <strain evidence="1">CPO078</strain>
    </source>
</reference>
<sequence>MDDLPDAGFALVRCADRAVIAYFESFPECSRALMYRKGDMVSFMPLQPDEIVGTLSLFTQMLKKAGYRVCESSGILR</sequence>
<evidence type="ECO:0000313" key="1">
    <source>
        <dbReference type="EMBL" id="MEC6052177.1"/>
    </source>
</evidence>
<accession>A0AB35WEE9</accession>
<dbReference type="AlphaFoldDB" id="A0AB35WEE9"/>
<dbReference type="EMBL" id="JARTTH020000001">
    <property type="protein sequence ID" value="MEC6052177.1"/>
    <property type="molecule type" value="Genomic_DNA"/>
</dbReference>
<gene>
    <name evidence="1" type="ORF">QAB24_016900</name>
</gene>
<comment type="caution">
    <text evidence="1">The sequence shown here is derived from an EMBL/GenBank/DDBJ whole genome shotgun (WGS) entry which is preliminary data.</text>
</comment>
<organism evidence="1 2">
    <name type="scientific">Klebsiella michiganensis</name>
    <dbReference type="NCBI Taxonomy" id="1134687"/>
    <lineage>
        <taxon>Bacteria</taxon>
        <taxon>Pseudomonadati</taxon>
        <taxon>Pseudomonadota</taxon>
        <taxon>Gammaproteobacteria</taxon>
        <taxon>Enterobacterales</taxon>
        <taxon>Enterobacteriaceae</taxon>
        <taxon>Klebsiella/Raoultella group</taxon>
        <taxon>Klebsiella</taxon>
    </lineage>
</organism>
<name>A0AB35WEE9_9ENTR</name>
<dbReference type="RefSeq" id="WP_071561176.1">
    <property type="nucleotide sequence ID" value="NZ_CABGWH010000018.1"/>
</dbReference>
<protein>
    <submittedName>
        <fullName evidence="1">Uncharacterized protein</fullName>
    </submittedName>
</protein>
<reference evidence="1" key="2">
    <citation type="submission" date="2024-01" db="EMBL/GenBank/DDBJ databases">
        <authorList>
            <person name="Macesic N."/>
        </authorList>
    </citation>
    <scope>NUCLEOTIDE SEQUENCE</scope>
    <source>
        <strain evidence="1">CPO078</strain>
    </source>
</reference>
<dbReference type="Proteomes" id="UP001175817">
    <property type="component" value="Unassembled WGS sequence"/>
</dbReference>